<dbReference type="SUPFAM" id="SSF55347">
    <property type="entry name" value="Glyceraldehyde-3-phosphate dehydrogenase-like, C-terminal domain"/>
    <property type="match status" value="1"/>
</dbReference>
<dbReference type="Pfam" id="PF02781">
    <property type="entry name" value="G6PD_C"/>
    <property type="match status" value="1"/>
</dbReference>
<dbReference type="PANTHER" id="PTHR23429:SF0">
    <property type="entry name" value="GLUCOSE-6-PHOSPHATE 1-DEHYDROGENASE"/>
    <property type="match status" value="1"/>
</dbReference>
<dbReference type="InterPro" id="IPR022674">
    <property type="entry name" value="G6P_DH_NAD-bd"/>
</dbReference>
<evidence type="ECO:0000256" key="7">
    <source>
        <dbReference type="ARBA" id="ARBA00023277"/>
    </source>
</evidence>
<dbReference type="PRINTS" id="PR00079">
    <property type="entry name" value="G6PDHDRGNASE"/>
</dbReference>
<dbReference type="EMBL" id="JADGJD010002422">
    <property type="protein sequence ID" value="KAJ3032648.1"/>
    <property type="molecule type" value="Genomic_DNA"/>
</dbReference>
<feature type="domain" description="Glucose-6-phosphate dehydrogenase NAD-binding" evidence="8">
    <location>
        <begin position="149"/>
        <end position="228"/>
    </location>
</feature>
<feature type="domain" description="Glucose-6-phosphate dehydrogenase NAD-binding" evidence="8">
    <location>
        <begin position="19"/>
        <end position="119"/>
    </location>
</feature>
<dbReference type="GO" id="GO:0009051">
    <property type="term" value="P:pentose-phosphate shunt, oxidative branch"/>
    <property type="evidence" value="ECO:0007669"/>
    <property type="project" value="TreeGrafter"/>
</dbReference>
<dbReference type="Gene3D" id="3.40.50.720">
    <property type="entry name" value="NAD(P)-binding Rossmann-like Domain"/>
    <property type="match status" value="1"/>
</dbReference>
<dbReference type="Gene3D" id="3.30.360.10">
    <property type="entry name" value="Dihydrodipicolinate Reductase, domain 2"/>
    <property type="match status" value="1"/>
</dbReference>
<dbReference type="GO" id="GO:0005829">
    <property type="term" value="C:cytosol"/>
    <property type="evidence" value="ECO:0007669"/>
    <property type="project" value="TreeGrafter"/>
</dbReference>
<evidence type="ECO:0000256" key="3">
    <source>
        <dbReference type="ARBA" id="ARBA00020444"/>
    </source>
</evidence>
<dbReference type="AlphaFoldDB" id="A0AAD5WZ29"/>
<feature type="non-terminal residue" evidence="10">
    <location>
        <position position="1"/>
    </location>
</feature>
<evidence type="ECO:0000259" key="8">
    <source>
        <dbReference type="Pfam" id="PF00479"/>
    </source>
</evidence>
<keyword evidence="4" id="KW-0313">Glucose metabolism</keyword>
<evidence type="ECO:0000256" key="6">
    <source>
        <dbReference type="ARBA" id="ARBA00023002"/>
    </source>
</evidence>
<dbReference type="SUPFAM" id="SSF51735">
    <property type="entry name" value="NAD(P)-binding Rossmann-fold domains"/>
    <property type="match status" value="1"/>
</dbReference>
<sequence length="501" mass="56210">MSTIQQPASLPHPHISITIFGASGDLAKKKTFPALYSLIAHNQLPIDRVHFIGTARSDLKDDDFREKVSGKFKENADGETLNKFGEAVSYVKLESYTDEESYKRLDGKLGELEGKKDSGDHSPPLSKTSSVIKKILTPFKPPSPKQTDSKSKPLRIFYIALPPSTFGDVAKNVKKHAWSSSTINRIVVEKPYGRDLKTAKELSEVLAGLFQEEEIYRIDHYLGKDTVKSLIPLRFGSNPFFHSIWNKDHISHVSINFKEEFGAEGRGGYFDEFGMIRDVVQNHLMQLVVLCGMERPEGLGTEEVGKAKIDFINSIRSVDPKNVLIGQYTASTKDKEKKAYKDDETVKKDSKASTFATAVLYVDNERWRGVPWILRAGKALDEDHVSLRIHFKPSPHSLLPTSDKTQHQTLTLQDHPTKSLTLSLQTKKPGSTSFITSCLPLTLPLEKPPTAFSYIPEAYEVLLLDVVHGRKTWFMSREEAESGWRVWDEAILAADGRVPEG</sequence>
<protein>
    <recommendedName>
        <fullName evidence="3">Glucose-6-phosphate 1-dehydrogenase</fullName>
        <ecNumber evidence="2">1.1.1.49</ecNumber>
    </recommendedName>
</protein>
<evidence type="ECO:0000259" key="9">
    <source>
        <dbReference type="Pfam" id="PF02781"/>
    </source>
</evidence>
<dbReference type="EC" id="1.1.1.49" evidence="2"/>
<dbReference type="GO" id="GO:0004345">
    <property type="term" value="F:glucose-6-phosphate dehydrogenase activity"/>
    <property type="evidence" value="ECO:0007669"/>
    <property type="project" value="UniProtKB-EC"/>
</dbReference>
<dbReference type="Pfam" id="PF00479">
    <property type="entry name" value="G6PD_N"/>
    <property type="match status" value="2"/>
</dbReference>
<proteinExistence type="predicted"/>
<evidence type="ECO:0000313" key="11">
    <source>
        <dbReference type="Proteomes" id="UP001212841"/>
    </source>
</evidence>
<keyword evidence="7" id="KW-0119">Carbohydrate metabolism</keyword>
<accession>A0AAD5WZ29</accession>
<keyword evidence="6" id="KW-0560">Oxidoreductase</keyword>
<evidence type="ECO:0000256" key="5">
    <source>
        <dbReference type="ARBA" id="ARBA00022857"/>
    </source>
</evidence>
<gene>
    <name evidence="10" type="primary">ZWF1_1</name>
    <name evidence="10" type="ORF">HK097_005160</name>
</gene>
<evidence type="ECO:0000256" key="2">
    <source>
        <dbReference type="ARBA" id="ARBA00013019"/>
    </source>
</evidence>
<dbReference type="PANTHER" id="PTHR23429">
    <property type="entry name" value="GLUCOSE-6-PHOSPHATE 1-DEHYDROGENASE G6PD"/>
    <property type="match status" value="1"/>
</dbReference>
<dbReference type="Proteomes" id="UP001212841">
    <property type="component" value="Unassembled WGS sequence"/>
</dbReference>
<keyword evidence="5" id="KW-0521">NADP</keyword>
<dbReference type="InterPro" id="IPR036291">
    <property type="entry name" value="NAD(P)-bd_dom_sf"/>
</dbReference>
<keyword evidence="11" id="KW-1185">Reference proteome</keyword>
<dbReference type="GO" id="GO:0050661">
    <property type="term" value="F:NADP binding"/>
    <property type="evidence" value="ECO:0007669"/>
    <property type="project" value="InterPro"/>
</dbReference>
<dbReference type="InterPro" id="IPR022675">
    <property type="entry name" value="G6P_DH_C"/>
</dbReference>
<dbReference type="PIRSF" id="PIRSF000110">
    <property type="entry name" value="G6PD"/>
    <property type="match status" value="1"/>
</dbReference>
<evidence type="ECO:0000313" key="10">
    <source>
        <dbReference type="EMBL" id="KAJ3032648.1"/>
    </source>
</evidence>
<reference evidence="10" key="1">
    <citation type="submission" date="2020-05" db="EMBL/GenBank/DDBJ databases">
        <title>Phylogenomic resolution of chytrid fungi.</title>
        <authorList>
            <person name="Stajich J.E."/>
            <person name="Amses K."/>
            <person name="Simmons R."/>
            <person name="Seto K."/>
            <person name="Myers J."/>
            <person name="Bonds A."/>
            <person name="Quandt C.A."/>
            <person name="Barry K."/>
            <person name="Liu P."/>
            <person name="Grigoriev I."/>
            <person name="Longcore J.E."/>
            <person name="James T.Y."/>
        </authorList>
    </citation>
    <scope>NUCLEOTIDE SEQUENCE</scope>
    <source>
        <strain evidence="10">JEL0318</strain>
    </source>
</reference>
<organism evidence="10 11">
    <name type="scientific">Rhizophlyctis rosea</name>
    <dbReference type="NCBI Taxonomy" id="64517"/>
    <lineage>
        <taxon>Eukaryota</taxon>
        <taxon>Fungi</taxon>
        <taxon>Fungi incertae sedis</taxon>
        <taxon>Chytridiomycota</taxon>
        <taxon>Chytridiomycota incertae sedis</taxon>
        <taxon>Chytridiomycetes</taxon>
        <taxon>Rhizophlyctidales</taxon>
        <taxon>Rhizophlyctidaceae</taxon>
        <taxon>Rhizophlyctis</taxon>
    </lineage>
</organism>
<dbReference type="InterPro" id="IPR001282">
    <property type="entry name" value="G6P_DH"/>
</dbReference>
<comment type="caution">
    <text evidence="10">The sequence shown here is derived from an EMBL/GenBank/DDBJ whole genome shotgun (WGS) entry which is preliminary data.</text>
</comment>
<evidence type="ECO:0000256" key="1">
    <source>
        <dbReference type="ARBA" id="ARBA00004937"/>
    </source>
</evidence>
<name>A0AAD5WZ29_9FUNG</name>
<comment type="pathway">
    <text evidence="1">Carbohydrate degradation; pentose phosphate pathway; D-ribulose 5-phosphate from D-glucose 6-phosphate (oxidative stage): step 1/3.</text>
</comment>
<evidence type="ECO:0000256" key="4">
    <source>
        <dbReference type="ARBA" id="ARBA00022526"/>
    </source>
</evidence>
<dbReference type="GO" id="GO:0006006">
    <property type="term" value="P:glucose metabolic process"/>
    <property type="evidence" value="ECO:0007669"/>
    <property type="project" value="UniProtKB-KW"/>
</dbReference>
<feature type="domain" description="Glucose-6-phosphate dehydrogenase C-terminal" evidence="9">
    <location>
        <begin position="233"/>
        <end position="491"/>
    </location>
</feature>